<dbReference type="Pfam" id="PF05207">
    <property type="entry name" value="Zn_ribbon_CSL"/>
    <property type="match status" value="1"/>
</dbReference>
<feature type="domain" description="DPH-type MB" evidence="5">
    <location>
        <begin position="149"/>
        <end position="241"/>
    </location>
</feature>
<dbReference type="InterPro" id="IPR036869">
    <property type="entry name" value="J_dom_sf"/>
</dbReference>
<evidence type="ECO:0000313" key="7">
    <source>
        <dbReference type="Proteomes" id="UP001530293"/>
    </source>
</evidence>
<proteinExistence type="inferred from homology"/>
<dbReference type="InterPro" id="IPR036671">
    <property type="entry name" value="DPH_MB_sf"/>
</dbReference>
<evidence type="ECO:0000313" key="6">
    <source>
        <dbReference type="EMBL" id="KAL3762727.1"/>
    </source>
</evidence>
<keyword evidence="2" id="KW-0479">Metal-binding</keyword>
<dbReference type="AlphaFoldDB" id="A0ABD3MKL7"/>
<dbReference type="EMBL" id="JALLBG020000131">
    <property type="protein sequence ID" value="KAL3762727.1"/>
    <property type="molecule type" value="Genomic_DNA"/>
</dbReference>
<evidence type="ECO:0008006" key="8">
    <source>
        <dbReference type="Google" id="ProtNLM"/>
    </source>
</evidence>
<dbReference type="PRINTS" id="PR00625">
    <property type="entry name" value="JDOMAIN"/>
</dbReference>
<keyword evidence="7" id="KW-1185">Reference proteome</keyword>
<keyword evidence="3" id="KW-0408">Iron</keyword>
<sequence>MLSSDTAPTPTHYDILQISHTATQDEIKAAYRSLVIGCHPDKLSSVHNNDGASNVVPITETLSRIDIGIDDATTEEIINVNSHETAENHPSLSEVDLTKLQTEEVSEQNATTFHQLQAAYHCLRDPDTRRQYDESMSRTEEREEWKWKGASEVKLSDMESDWCCVVDEGNAENETNVVSSTNEGTTVQKVFFYLCRCGDTFQVLQEEVLESIDDVKNVANRFTNRVWQCESCSLTIRIQVDIELDE</sequence>
<protein>
    <recommendedName>
        <fullName evidence="8">Diphthamide biosynthesis protein 4</fullName>
    </recommendedName>
</protein>
<dbReference type="SUPFAM" id="SSF144217">
    <property type="entry name" value="CSL zinc finger"/>
    <property type="match status" value="1"/>
</dbReference>
<dbReference type="PANTHER" id="PTHR45432:SF2">
    <property type="entry name" value="CHAPERONE PROTEIN DNAJ 11, CHLOROPLASTIC"/>
    <property type="match status" value="1"/>
</dbReference>
<dbReference type="SMART" id="SM00271">
    <property type="entry name" value="DnaJ"/>
    <property type="match status" value="1"/>
</dbReference>
<gene>
    <name evidence="6" type="ORF">ACHAWU_001672</name>
</gene>
<comment type="caution">
    <text evidence="6">The sequence shown here is derived from an EMBL/GenBank/DDBJ whole genome shotgun (WGS) entry which is preliminary data.</text>
</comment>
<dbReference type="PANTHER" id="PTHR45432">
    <property type="entry name" value="CHAPERONE PROTEIN DNAJ 11, CHLOROPLASTIC-LIKE"/>
    <property type="match status" value="1"/>
</dbReference>
<dbReference type="Proteomes" id="UP001530293">
    <property type="component" value="Unassembled WGS sequence"/>
</dbReference>
<evidence type="ECO:0000256" key="3">
    <source>
        <dbReference type="ARBA" id="ARBA00023004"/>
    </source>
</evidence>
<reference evidence="6 7" key="1">
    <citation type="submission" date="2024-10" db="EMBL/GenBank/DDBJ databases">
        <title>Updated reference genomes for cyclostephanoid diatoms.</title>
        <authorList>
            <person name="Roberts W.R."/>
            <person name="Alverson A.J."/>
        </authorList>
    </citation>
    <scope>NUCLEOTIDE SEQUENCE [LARGE SCALE GENOMIC DNA]</scope>
    <source>
        <strain evidence="6 7">AJA232-27</strain>
    </source>
</reference>
<dbReference type="InterPro" id="IPR001623">
    <property type="entry name" value="DnaJ_domain"/>
</dbReference>
<evidence type="ECO:0000256" key="1">
    <source>
        <dbReference type="ARBA" id="ARBA00006169"/>
    </source>
</evidence>
<dbReference type="SUPFAM" id="SSF46565">
    <property type="entry name" value="Chaperone J-domain"/>
    <property type="match status" value="2"/>
</dbReference>
<organism evidence="6 7">
    <name type="scientific">Discostella pseudostelligera</name>
    <dbReference type="NCBI Taxonomy" id="259834"/>
    <lineage>
        <taxon>Eukaryota</taxon>
        <taxon>Sar</taxon>
        <taxon>Stramenopiles</taxon>
        <taxon>Ochrophyta</taxon>
        <taxon>Bacillariophyta</taxon>
        <taxon>Coscinodiscophyceae</taxon>
        <taxon>Thalassiosirophycidae</taxon>
        <taxon>Stephanodiscales</taxon>
        <taxon>Stephanodiscaceae</taxon>
        <taxon>Discostella</taxon>
    </lineage>
</organism>
<dbReference type="Gene3D" id="3.10.660.10">
    <property type="entry name" value="DPH Zinc finger"/>
    <property type="match status" value="1"/>
</dbReference>
<dbReference type="GO" id="GO:0046872">
    <property type="term" value="F:metal ion binding"/>
    <property type="evidence" value="ECO:0007669"/>
    <property type="project" value="UniProtKB-KW"/>
</dbReference>
<evidence type="ECO:0000259" key="4">
    <source>
        <dbReference type="PROSITE" id="PS50076"/>
    </source>
</evidence>
<dbReference type="PROSITE" id="PS50076">
    <property type="entry name" value="DNAJ_2"/>
    <property type="match status" value="1"/>
</dbReference>
<dbReference type="CDD" id="cd06257">
    <property type="entry name" value="DnaJ"/>
    <property type="match status" value="1"/>
</dbReference>
<comment type="similarity">
    <text evidence="1">Belongs to the DPH4 family.</text>
</comment>
<accession>A0ABD3MKL7</accession>
<evidence type="ECO:0000259" key="5">
    <source>
        <dbReference type="PROSITE" id="PS51074"/>
    </source>
</evidence>
<dbReference type="InterPro" id="IPR007872">
    <property type="entry name" value="DPH_MB_dom"/>
</dbReference>
<dbReference type="PROSITE" id="PS51074">
    <property type="entry name" value="DPH_MB"/>
    <property type="match status" value="1"/>
</dbReference>
<feature type="domain" description="J" evidence="4">
    <location>
        <begin position="11"/>
        <end position="136"/>
    </location>
</feature>
<dbReference type="Gene3D" id="1.10.287.110">
    <property type="entry name" value="DnaJ domain"/>
    <property type="match status" value="1"/>
</dbReference>
<dbReference type="Pfam" id="PF00226">
    <property type="entry name" value="DnaJ"/>
    <property type="match status" value="1"/>
</dbReference>
<evidence type="ECO:0000256" key="2">
    <source>
        <dbReference type="ARBA" id="ARBA00022723"/>
    </source>
</evidence>
<name>A0ABD3MKL7_9STRA</name>